<dbReference type="EMBL" id="GL983286">
    <property type="protein sequence ID" value="EGR33879.1"/>
    <property type="molecule type" value="Genomic_DNA"/>
</dbReference>
<evidence type="ECO:0000313" key="2">
    <source>
        <dbReference type="EMBL" id="EGR33879.1"/>
    </source>
</evidence>
<sequence length="292" mass="33302">MEQYLSFSNYTDFWKLIIRPPRSEYKTQQLGPNSFTIKGIEIQRTDIQIKNKQGLTLQCSHFQPKKPIQQQLPCVIYLHGNSSSRLESLQCIKYLLPQNITLFSFDFAGCGLSEGEYISLGWYERDDVECVVDFLRQSNTVSTIGLWGRSMGAVTSLMHSDRDPSIAGIVLDSPFSSLKKLAQDLCEQYSKKIPKFLVSVALSYIKNKIQSKAKFDINNLNPLENNVSKAFIPAFFVAAQDDTFIYPEHTKQLYEAYAGDKNLKIVEGDHNSSRPEFLLDSISIFFYNTLQV</sequence>
<evidence type="ECO:0000259" key="1">
    <source>
        <dbReference type="Pfam" id="PF12146"/>
    </source>
</evidence>
<reference evidence="2 3" key="1">
    <citation type="submission" date="2011-07" db="EMBL/GenBank/DDBJ databases">
        <authorList>
            <person name="Coyne R."/>
            <person name="Brami D."/>
            <person name="Johnson J."/>
            <person name="Hostetler J."/>
            <person name="Hannick L."/>
            <person name="Clark T."/>
            <person name="Cassidy-Hanley D."/>
            <person name="Inman J."/>
        </authorList>
    </citation>
    <scope>NUCLEOTIDE SEQUENCE [LARGE SCALE GENOMIC DNA]</scope>
    <source>
        <strain evidence="2 3">G5</strain>
    </source>
</reference>
<dbReference type="RefSeq" id="XP_004039103.1">
    <property type="nucleotide sequence ID" value="XM_004039055.1"/>
</dbReference>
<dbReference type="AlphaFoldDB" id="G0QLM7"/>
<gene>
    <name evidence="2" type="ORF">IMG5_033680</name>
</gene>
<accession>G0QLM7</accession>
<dbReference type="InterPro" id="IPR029058">
    <property type="entry name" value="AB_hydrolase_fold"/>
</dbReference>
<dbReference type="GeneID" id="14910066"/>
<dbReference type="STRING" id="857967.G0QLM7"/>
<organism evidence="2 3">
    <name type="scientific">Ichthyophthirius multifiliis</name>
    <name type="common">White spot disease agent</name>
    <name type="synonym">Ich</name>
    <dbReference type="NCBI Taxonomy" id="5932"/>
    <lineage>
        <taxon>Eukaryota</taxon>
        <taxon>Sar</taxon>
        <taxon>Alveolata</taxon>
        <taxon>Ciliophora</taxon>
        <taxon>Intramacronucleata</taxon>
        <taxon>Oligohymenophorea</taxon>
        <taxon>Hymenostomatida</taxon>
        <taxon>Ophryoglenina</taxon>
        <taxon>Ichthyophthirius</taxon>
    </lineage>
</organism>
<protein>
    <recommendedName>
        <fullName evidence="1">Serine aminopeptidase S33 domain-containing protein</fullName>
    </recommendedName>
</protein>
<feature type="domain" description="Serine aminopeptidase S33" evidence="1">
    <location>
        <begin position="74"/>
        <end position="211"/>
    </location>
</feature>
<dbReference type="eggNOG" id="KOG1552">
    <property type="taxonomic scope" value="Eukaryota"/>
</dbReference>
<dbReference type="InterPro" id="IPR052920">
    <property type="entry name" value="DNA-binding_regulatory"/>
</dbReference>
<dbReference type="PANTHER" id="PTHR43358:SF4">
    <property type="entry name" value="ALPHA_BETA HYDROLASE FOLD-1 DOMAIN-CONTAINING PROTEIN"/>
    <property type="match status" value="1"/>
</dbReference>
<dbReference type="Proteomes" id="UP000008983">
    <property type="component" value="Unassembled WGS sequence"/>
</dbReference>
<dbReference type="OrthoDB" id="10249433at2759"/>
<dbReference type="SUPFAM" id="SSF53474">
    <property type="entry name" value="alpha/beta-Hydrolases"/>
    <property type="match status" value="1"/>
</dbReference>
<feature type="non-terminal residue" evidence="2">
    <location>
        <position position="292"/>
    </location>
</feature>
<evidence type="ECO:0000313" key="3">
    <source>
        <dbReference type="Proteomes" id="UP000008983"/>
    </source>
</evidence>
<dbReference type="Pfam" id="PF12146">
    <property type="entry name" value="Hydrolase_4"/>
    <property type="match status" value="1"/>
</dbReference>
<dbReference type="Gene3D" id="3.40.50.1820">
    <property type="entry name" value="alpha/beta hydrolase"/>
    <property type="match status" value="1"/>
</dbReference>
<dbReference type="InterPro" id="IPR022742">
    <property type="entry name" value="Hydrolase_4"/>
</dbReference>
<keyword evidence="3" id="KW-1185">Reference proteome</keyword>
<name>G0QLM7_ICHMU</name>
<dbReference type="InParanoid" id="G0QLM7"/>
<proteinExistence type="predicted"/>
<dbReference type="PANTHER" id="PTHR43358">
    <property type="entry name" value="ALPHA/BETA-HYDROLASE"/>
    <property type="match status" value="1"/>
</dbReference>